<evidence type="ECO:0000313" key="18">
    <source>
        <dbReference type="EMBL" id="KZK74820.1"/>
    </source>
</evidence>
<comment type="caution">
    <text evidence="18">The sequence shown here is derived from an EMBL/GenBank/DDBJ whole genome shotgun (WGS) entry which is preliminary data.</text>
</comment>
<dbReference type="PANTHER" id="PTHR47707">
    <property type="entry name" value="8-OXO-DGTP DIPHOSPHATASE"/>
    <property type="match status" value="1"/>
</dbReference>
<keyword evidence="9" id="KW-0234">DNA repair</keyword>
<evidence type="ECO:0000256" key="14">
    <source>
        <dbReference type="ARBA" id="ARBA00041592"/>
    </source>
</evidence>
<comment type="catalytic activity">
    <reaction evidence="10">
        <text>8-oxo-dGTP + H2O = 8-oxo-dGMP + diphosphate + H(+)</text>
        <dbReference type="Rhea" id="RHEA:31575"/>
        <dbReference type="ChEBI" id="CHEBI:15377"/>
        <dbReference type="ChEBI" id="CHEBI:15378"/>
        <dbReference type="ChEBI" id="CHEBI:33019"/>
        <dbReference type="ChEBI" id="CHEBI:63224"/>
        <dbReference type="ChEBI" id="CHEBI:77896"/>
        <dbReference type="EC" id="3.6.1.55"/>
    </reaction>
</comment>
<comment type="cofactor">
    <cofactor evidence="1">
        <name>Mg(2+)</name>
        <dbReference type="ChEBI" id="CHEBI:18420"/>
    </cofactor>
</comment>
<evidence type="ECO:0000256" key="12">
    <source>
        <dbReference type="ARBA" id="ARBA00038905"/>
    </source>
</evidence>
<dbReference type="Gene3D" id="3.90.79.10">
    <property type="entry name" value="Nucleoside Triphosphate Pyrophosphohydrolase"/>
    <property type="match status" value="1"/>
</dbReference>
<dbReference type="CDD" id="cd18882">
    <property type="entry name" value="NUDIX_Hydrolase"/>
    <property type="match status" value="1"/>
</dbReference>
<organism evidence="18 19">
    <name type="scientific">Pelodictyon luteolum</name>
    <dbReference type="NCBI Taxonomy" id="1100"/>
    <lineage>
        <taxon>Bacteria</taxon>
        <taxon>Pseudomonadati</taxon>
        <taxon>Chlorobiota</taxon>
        <taxon>Chlorobiia</taxon>
        <taxon>Chlorobiales</taxon>
        <taxon>Chlorobiaceae</taxon>
        <taxon>Chlorobium/Pelodictyon group</taxon>
        <taxon>Pelodictyon</taxon>
    </lineage>
</organism>
<evidence type="ECO:0000256" key="4">
    <source>
        <dbReference type="ARBA" id="ARBA00022705"/>
    </source>
</evidence>
<feature type="domain" description="Nudix hydrolase" evidence="17">
    <location>
        <begin position="4"/>
        <end position="131"/>
    </location>
</feature>
<keyword evidence="8" id="KW-0460">Magnesium</keyword>
<evidence type="ECO:0000256" key="9">
    <source>
        <dbReference type="ARBA" id="ARBA00023204"/>
    </source>
</evidence>
<evidence type="ECO:0000256" key="3">
    <source>
        <dbReference type="ARBA" id="ARBA00022457"/>
    </source>
</evidence>
<keyword evidence="7 18" id="KW-0378">Hydrolase</keyword>
<dbReference type="GO" id="GO:0008413">
    <property type="term" value="F:8-oxo-7,8-dihydroguanosine triphosphate pyrophosphatase activity"/>
    <property type="evidence" value="ECO:0007669"/>
    <property type="project" value="TreeGrafter"/>
</dbReference>
<keyword evidence="3" id="KW-0515">Mutator protein</keyword>
<dbReference type="SUPFAM" id="SSF55811">
    <property type="entry name" value="Nudix"/>
    <property type="match status" value="1"/>
</dbReference>
<evidence type="ECO:0000256" key="15">
    <source>
        <dbReference type="ARBA" id="ARBA00041979"/>
    </source>
</evidence>
<evidence type="ECO:0000256" key="10">
    <source>
        <dbReference type="ARBA" id="ARBA00035861"/>
    </source>
</evidence>
<dbReference type="InterPro" id="IPR000086">
    <property type="entry name" value="NUDIX_hydrolase_dom"/>
</dbReference>
<dbReference type="GO" id="GO:0035539">
    <property type="term" value="F:8-oxo-7,8-dihydrodeoxyguanosine triphosphate pyrophosphatase activity"/>
    <property type="evidence" value="ECO:0007669"/>
    <property type="project" value="UniProtKB-EC"/>
</dbReference>
<evidence type="ECO:0000313" key="19">
    <source>
        <dbReference type="Proteomes" id="UP000076481"/>
    </source>
</evidence>
<dbReference type="InterPro" id="IPR015797">
    <property type="entry name" value="NUDIX_hydrolase-like_dom_sf"/>
</dbReference>
<dbReference type="EMBL" id="LVWG01000018">
    <property type="protein sequence ID" value="KZK74820.1"/>
    <property type="molecule type" value="Genomic_DNA"/>
</dbReference>
<dbReference type="GO" id="GO:0046872">
    <property type="term" value="F:metal ion binding"/>
    <property type="evidence" value="ECO:0007669"/>
    <property type="project" value="UniProtKB-KW"/>
</dbReference>
<comment type="catalytic activity">
    <reaction evidence="11">
        <text>8-oxo-GTP + H2O = 8-oxo-GMP + diphosphate + H(+)</text>
        <dbReference type="Rhea" id="RHEA:67616"/>
        <dbReference type="ChEBI" id="CHEBI:15377"/>
        <dbReference type="ChEBI" id="CHEBI:15378"/>
        <dbReference type="ChEBI" id="CHEBI:33019"/>
        <dbReference type="ChEBI" id="CHEBI:143553"/>
        <dbReference type="ChEBI" id="CHEBI:145694"/>
    </reaction>
</comment>
<evidence type="ECO:0000256" key="8">
    <source>
        <dbReference type="ARBA" id="ARBA00022842"/>
    </source>
</evidence>
<evidence type="ECO:0000256" key="6">
    <source>
        <dbReference type="ARBA" id="ARBA00022763"/>
    </source>
</evidence>
<gene>
    <name evidence="18" type="ORF">A3K90_06055</name>
</gene>
<keyword evidence="5" id="KW-0479">Metal-binding</keyword>
<evidence type="ECO:0000256" key="7">
    <source>
        <dbReference type="ARBA" id="ARBA00022801"/>
    </source>
</evidence>
<reference evidence="18 19" key="1">
    <citation type="submission" date="2016-03" db="EMBL/GenBank/DDBJ databases">
        <title>Speciation and ecological success in dimly lit waters: horizontal gene transfer in a green sulfur bacteria bloom unveiled by metagenomic assembly.</title>
        <authorList>
            <person name="Llorens-Mares T."/>
            <person name="Liu Z."/>
            <person name="Allen L.Z."/>
            <person name="Rusch D.B."/>
            <person name="Craig M.T."/>
            <person name="Dupont C.L."/>
            <person name="Bryant D.A."/>
            <person name="Casamayor E.O."/>
        </authorList>
    </citation>
    <scope>NUCLEOTIDE SEQUENCE [LARGE SCALE GENOMIC DNA]</scope>
    <source>
        <strain evidence="18">CIII</strain>
    </source>
</reference>
<dbReference type="InterPro" id="IPR047127">
    <property type="entry name" value="MutT-like"/>
</dbReference>
<dbReference type="GO" id="GO:0006281">
    <property type="term" value="P:DNA repair"/>
    <property type="evidence" value="ECO:0007669"/>
    <property type="project" value="UniProtKB-KW"/>
</dbReference>
<proteinExistence type="inferred from homology"/>
<name>A0A165M502_PELLU</name>
<sequence>MEAGRHEGASIIIHDGRGSVLLFLRDNIPAIPYPGMWDLPGGHIEPGETPYECIVREMMEEIETDVGECGLFRVYSFSDRREHVFMLQRELRVRDTVLHEGQMLRWFTKSETEETALAYGFNRVLREWFEAVSGSFPDTAQRQQRPYIPYRPR</sequence>
<keyword evidence="6" id="KW-0227">DNA damage</keyword>
<dbReference type="PANTHER" id="PTHR47707:SF1">
    <property type="entry name" value="NUDIX HYDROLASE FAMILY PROTEIN"/>
    <property type="match status" value="1"/>
</dbReference>
<dbReference type="GO" id="GO:0044715">
    <property type="term" value="F:8-oxo-dGDP phosphatase activity"/>
    <property type="evidence" value="ECO:0007669"/>
    <property type="project" value="TreeGrafter"/>
</dbReference>
<protein>
    <recommendedName>
        <fullName evidence="13">8-oxo-dGTP diphosphatase</fullName>
        <ecNumber evidence="12">3.6.1.55</ecNumber>
    </recommendedName>
    <alternativeName>
        <fullName evidence="16">7,8-dihydro-8-oxoguanine-triphosphatase</fullName>
    </alternativeName>
    <alternativeName>
        <fullName evidence="15">Mutator protein MutT</fullName>
    </alternativeName>
    <alternativeName>
        <fullName evidence="14">dGTP pyrophosphohydrolase</fullName>
    </alternativeName>
</protein>
<evidence type="ECO:0000259" key="17">
    <source>
        <dbReference type="PROSITE" id="PS51462"/>
    </source>
</evidence>
<evidence type="ECO:0000256" key="13">
    <source>
        <dbReference type="ARBA" id="ARBA00040794"/>
    </source>
</evidence>
<dbReference type="InterPro" id="IPR020476">
    <property type="entry name" value="Nudix_hydrolase"/>
</dbReference>
<keyword evidence="4" id="KW-0235">DNA replication</keyword>
<accession>A0A165M502</accession>
<evidence type="ECO:0000256" key="16">
    <source>
        <dbReference type="ARBA" id="ARBA00042798"/>
    </source>
</evidence>
<evidence type="ECO:0000256" key="1">
    <source>
        <dbReference type="ARBA" id="ARBA00001946"/>
    </source>
</evidence>
<dbReference type="GO" id="GO:0044716">
    <property type="term" value="F:8-oxo-GDP phosphatase activity"/>
    <property type="evidence" value="ECO:0007669"/>
    <property type="project" value="TreeGrafter"/>
</dbReference>
<dbReference type="Pfam" id="PF00293">
    <property type="entry name" value="NUDIX"/>
    <property type="match status" value="1"/>
</dbReference>
<dbReference type="EC" id="3.6.1.55" evidence="12"/>
<dbReference type="PRINTS" id="PR00502">
    <property type="entry name" value="NUDIXFAMILY"/>
</dbReference>
<dbReference type="AlphaFoldDB" id="A0A165M502"/>
<evidence type="ECO:0000256" key="11">
    <source>
        <dbReference type="ARBA" id="ARBA00036904"/>
    </source>
</evidence>
<dbReference type="Proteomes" id="UP000076481">
    <property type="component" value="Unassembled WGS sequence"/>
</dbReference>
<dbReference type="GO" id="GO:0006260">
    <property type="term" value="P:DNA replication"/>
    <property type="evidence" value="ECO:0007669"/>
    <property type="project" value="UniProtKB-KW"/>
</dbReference>
<dbReference type="PROSITE" id="PS51462">
    <property type="entry name" value="NUDIX"/>
    <property type="match status" value="1"/>
</dbReference>
<evidence type="ECO:0000256" key="2">
    <source>
        <dbReference type="ARBA" id="ARBA00005582"/>
    </source>
</evidence>
<evidence type="ECO:0000256" key="5">
    <source>
        <dbReference type="ARBA" id="ARBA00022723"/>
    </source>
</evidence>
<comment type="similarity">
    <text evidence="2">Belongs to the Nudix hydrolase family.</text>
</comment>